<gene>
    <name evidence="4" type="ORF">SAMN04488569_100617</name>
</gene>
<dbReference type="AlphaFoldDB" id="A0A1I3W123"/>
<keyword evidence="2" id="KW-0732">Signal</keyword>
<dbReference type="PANTHER" id="PTHR34385">
    <property type="entry name" value="D-ALANYL-D-ALANINE CARBOXYPEPTIDASE"/>
    <property type="match status" value="1"/>
</dbReference>
<name>A0A1I3W123_9LACT</name>
<dbReference type="InterPro" id="IPR003709">
    <property type="entry name" value="VanY-like_core_dom"/>
</dbReference>
<protein>
    <submittedName>
        <fullName evidence="4">D-Ala-D-Ala carboxypeptidase. Metallo peptidase. MEROPS family M15B</fullName>
    </submittedName>
</protein>
<reference evidence="5" key="1">
    <citation type="submission" date="2016-10" db="EMBL/GenBank/DDBJ databases">
        <authorList>
            <person name="Varghese N."/>
            <person name="Submissions S."/>
        </authorList>
    </citation>
    <scope>NUCLEOTIDE SEQUENCE [LARGE SCALE GENOMIC DNA]</scope>
    <source>
        <strain evidence="5">DSM 16108</strain>
    </source>
</reference>
<dbReference type="Proteomes" id="UP000199589">
    <property type="component" value="Unassembled WGS sequence"/>
</dbReference>
<dbReference type="PANTHER" id="PTHR34385:SF1">
    <property type="entry name" value="PEPTIDOGLYCAN L-ALANYL-D-GLUTAMATE ENDOPEPTIDASE CWLK"/>
    <property type="match status" value="1"/>
</dbReference>
<evidence type="ECO:0000256" key="2">
    <source>
        <dbReference type="SAM" id="SignalP"/>
    </source>
</evidence>
<dbReference type="PROSITE" id="PS51257">
    <property type="entry name" value="PROKAR_LIPOPROTEIN"/>
    <property type="match status" value="1"/>
</dbReference>
<sequence length="277" mass="32104">MMIKRRLILLLSSLILTGCSAIDNEKRINEQVSETTATDQEDSESTNSNQSKEETDSVTEEEKDHLALIESLPENVSTKDWNLILVNNWNPLPDDFEPDLVEVEPDKQIDRKIVNAYENWTAAAESAGHNLYLASGYRSVERQQNNYDRSINQYVQEGYTKEEAVEKTEEYIAIPKRSEHHTGLAIDIVDQEWIAEGNGLTPDYDTQESQKCLINTMGDYGFILRYPEDKKEVTDINYESWHFRYVGEENARFIIDHNLALEEYIELLTERETRLDE</sequence>
<dbReference type="SUPFAM" id="SSF55166">
    <property type="entry name" value="Hedgehog/DD-peptidase"/>
    <property type="match status" value="1"/>
</dbReference>
<dbReference type="GO" id="GO:0004180">
    <property type="term" value="F:carboxypeptidase activity"/>
    <property type="evidence" value="ECO:0007669"/>
    <property type="project" value="UniProtKB-KW"/>
</dbReference>
<evidence type="ECO:0000256" key="1">
    <source>
        <dbReference type="SAM" id="MobiDB-lite"/>
    </source>
</evidence>
<keyword evidence="4" id="KW-0121">Carboxypeptidase</keyword>
<keyword evidence="4" id="KW-0378">Hydrolase</keyword>
<organism evidence="4 5">
    <name type="scientific">Marinilactibacillus piezotolerans</name>
    <dbReference type="NCBI Taxonomy" id="258723"/>
    <lineage>
        <taxon>Bacteria</taxon>
        <taxon>Bacillati</taxon>
        <taxon>Bacillota</taxon>
        <taxon>Bacilli</taxon>
        <taxon>Lactobacillales</taxon>
        <taxon>Carnobacteriaceae</taxon>
        <taxon>Marinilactibacillus</taxon>
    </lineage>
</organism>
<keyword evidence="5" id="KW-1185">Reference proteome</keyword>
<dbReference type="Gene3D" id="3.30.1380.10">
    <property type="match status" value="1"/>
</dbReference>
<accession>A0A1I3W123</accession>
<proteinExistence type="predicted"/>
<dbReference type="InterPro" id="IPR058193">
    <property type="entry name" value="VanY/YodJ_core_dom"/>
</dbReference>
<evidence type="ECO:0000313" key="5">
    <source>
        <dbReference type="Proteomes" id="UP000199589"/>
    </source>
</evidence>
<dbReference type="GO" id="GO:0006508">
    <property type="term" value="P:proteolysis"/>
    <property type="evidence" value="ECO:0007669"/>
    <property type="project" value="InterPro"/>
</dbReference>
<feature type="domain" description="D-alanyl-D-alanine carboxypeptidase-like core" evidence="3">
    <location>
        <begin position="107"/>
        <end position="247"/>
    </location>
</feature>
<dbReference type="CDD" id="cd14852">
    <property type="entry name" value="LD-carboxypeptidase"/>
    <property type="match status" value="1"/>
</dbReference>
<keyword evidence="4" id="KW-0645">Protease</keyword>
<evidence type="ECO:0000259" key="3">
    <source>
        <dbReference type="Pfam" id="PF02557"/>
    </source>
</evidence>
<feature type="compositionally biased region" description="Basic and acidic residues" evidence="1">
    <location>
        <begin position="51"/>
        <end position="64"/>
    </location>
</feature>
<dbReference type="EMBL" id="FOSJ01000006">
    <property type="protein sequence ID" value="SFK01324.1"/>
    <property type="molecule type" value="Genomic_DNA"/>
</dbReference>
<feature type="region of interest" description="Disordered" evidence="1">
    <location>
        <begin position="32"/>
        <end position="64"/>
    </location>
</feature>
<dbReference type="Pfam" id="PF02557">
    <property type="entry name" value="VanY"/>
    <property type="match status" value="1"/>
</dbReference>
<dbReference type="InterPro" id="IPR009045">
    <property type="entry name" value="Zn_M74/Hedgehog-like"/>
</dbReference>
<dbReference type="InterPro" id="IPR052179">
    <property type="entry name" value="DD-CPase-like"/>
</dbReference>
<feature type="chain" id="PRO_5011515655" evidence="2">
    <location>
        <begin position="22"/>
        <end position="277"/>
    </location>
</feature>
<evidence type="ECO:0000313" key="4">
    <source>
        <dbReference type="EMBL" id="SFK01324.1"/>
    </source>
</evidence>
<feature type="signal peptide" evidence="2">
    <location>
        <begin position="1"/>
        <end position="21"/>
    </location>
</feature>
<dbReference type="RefSeq" id="WP_245750918.1">
    <property type="nucleotide sequence ID" value="NZ_FOSJ01000006.1"/>
</dbReference>